<reference evidence="2 3" key="1">
    <citation type="submission" date="2019-04" db="EMBL/GenBank/DDBJ databases">
        <title>Comparative genomics and transcriptomics to analyze fruiting body development in filamentous ascomycetes.</title>
        <authorList>
            <consortium name="DOE Joint Genome Institute"/>
            <person name="Lutkenhaus R."/>
            <person name="Traeger S."/>
            <person name="Breuer J."/>
            <person name="Kuo A."/>
            <person name="Lipzen A."/>
            <person name="Pangilinan J."/>
            <person name="Dilworth D."/>
            <person name="Sandor L."/>
            <person name="Poggeler S."/>
            <person name="Barry K."/>
            <person name="Grigoriev I.V."/>
            <person name="Nowrousian M."/>
        </authorList>
    </citation>
    <scope>NUCLEOTIDE SEQUENCE [LARGE SCALE GENOMIC DNA]</scope>
    <source>
        <strain evidence="2 3">CBS 389.68</strain>
    </source>
</reference>
<dbReference type="InParanoid" id="A0A4S2MSK0"/>
<dbReference type="Proteomes" id="UP000298138">
    <property type="component" value="Unassembled WGS sequence"/>
</dbReference>
<dbReference type="EMBL" id="ML220136">
    <property type="protein sequence ID" value="TGZ78907.1"/>
    <property type="molecule type" value="Genomic_DNA"/>
</dbReference>
<accession>A0A4S2MSK0</accession>
<evidence type="ECO:0000256" key="1">
    <source>
        <dbReference type="SAM" id="MobiDB-lite"/>
    </source>
</evidence>
<sequence length="249" mass="27167">MGRGGVECIPTGTPRTQLPLQGPITSVTISQMDQQCIGQCIDGPGQPSPANALNAHTQTHSTDETAERVIPPPCKALDANTITSEECLVGWNINTLRQTGERVWDDGWSLRFEMVEMFVDTVEYLSVPSEKRRCHLIAVGGGQTRRDSGGQLRVPPSGVGGNIIPFMFTSKICLYAAIQAKPIYQHHTHTPPVTGAVPWFLLYIATNAIYSTYQLDDTSSTLGPGPRPVPSASHHHFYRPSPLVRVLLL</sequence>
<proteinExistence type="predicted"/>
<evidence type="ECO:0000313" key="2">
    <source>
        <dbReference type="EMBL" id="TGZ78907.1"/>
    </source>
</evidence>
<feature type="region of interest" description="Disordered" evidence="1">
    <location>
        <begin position="1"/>
        <end position="20"/>
    </location>
</feature>
<protein>
    <submittedName>
        <fullName evidence="2">Uncharacterized protein</fullName>
    </submittedName>
</protein>
<gene>
    <name evidence="2" type="ORF">EX30DRAFT_350631</name>
</gene>
<dbReference type="AlphaFoldDB" id="A0A4S2MSK0"/>
<name>A0A4S2MSK0_9PEZI</name>
<keyword evidence="3" id="KW-1185">Reference proteome</keyword>
<evidence type="ECO:0000313" key="3">
    <source>
        <dbReference type="Proteomes" id="UP000298138"/>
    </source>
</evidence>
<organism evidence="2 3">
    <name type="scientific">Ascodesmis nigricans</name>
    <dbReference type="NCBI Taxonomy" id="341454"/>
    <lineage>
        <taxon>Eukaryota</taxon>
        <taxon>Fungi</taxon>
        <taxon>Dikarya</taxon>
        <taxon>Ascomycota</taxon>
        <taxon>Pezizomycotina</taxon>
        <taxon>Pezizomycetes</taxon>
        <taxon>Pezizales</taxon>
        <taxon>Ascodesmidaceae</taxon>
        <taxon>Ascodesmis</taxon>
    </lineage>
</organism>